<dbReference type="RefSeq" id="WP_227119075.1">
    <property type="nucleotide sequence ID" value="NZ_LT598928.1"/>
</dbReference>
<accession>A0A212IYW9</accession>
<dbReference type="InterPro" id="IPR036388">
    <property type="entry name" value="WH-like_DNA-bd_sf"/>
</dbReference>
<keyword evidence="5" id="KW-0804">Transcription</keyword>
<name>A0A212IYW9_9BACT</name>
<dbReference type="PANTHER" id="PTHR33238">
    <property type="entry name" value="IRON (METAL) DEPENDENT REPRESSOR, DTXR FAMILY"/>
    <property type="match status" value="1"/>
</dbReference>
<dbReference type="Gene3D" id="1.10.10.10">
    <property type="entry name" value="Winged helix-like DNA-binding domain superfamily/Winged helix DNA-binding domain"/>
    <property type="match status" value="1"/>
</dbReference>
<dbReference type="Pfam" id="PF02742">
    <property type="entry name" value="Fe_dep_repr_C"/>
    <property type="match status" value="1"/>
</dbReference>
<dbReference type="InterPro" id="IPR036421">
    <property type="entry name" value="Fe_dep_repressor_sf"/>
</dbReference>
<dbReference type="InterPro" id="IPR036390">
    <property type="entry name" value="WH_DNA-bd_sf"/>
</dbReference>
<dbReference type="InterPro" id="IPR022689">
    <property type="entry name" value="Iron_dep_repressor"/>
</dbReference>
<gene>
    <name evidence="8" type="ORF">KM92DES2_10251</name>
</gene>
<organism evidence="8">
    <name type="scientific">uncultured Desulfovibrio sp</name>
    <dbReference type="NCBI Taxonomy" id="167968"/>
    <lineage>
        <taxon>Bacteria</taxon>
        <taxon>Pseudomonadati</taxon>
        <taxon>Thermodesulfobacteriota</taxon>
        <taxon>Desulfovibrionia</taxon>
        <taxon>Desulfovibrionales</taxon>
        <taxon>Desulfovibrionaceae</taxon>
        <taxon>Desulfovibrio</taxon>
        <taxon>environmental samples</taxon>
    </lineage>
</organism>
<keyword evidence="3" id="KW-0805">Transcription regulation</keyword>
<dbReference type="SMART" id="SM00529">
    <property type="entry name" value="HTH_DTXR"/>
    <property type="match status" value="1"/>
</dbReference>
<evidence type="ECO:0000259" key="7">
    <source>
        <dbReference type="PROSITE" id="PS50944"/>
    </source>
</evidence>
<dbReference type="GO" id="GO:0046914">
    <property type="term" value="F:transition metal ion binding"/>
    <property type="evidence" value="ECO:0007669"/>
    <property type="project" value="InterPro"/>
</dbReference>
<dbReference type="Pfam" id="PF01325">
    <property type="entry name" value="Fe_dep_repress"/>
    <property type="match status" value="1"/>
</dbReference>
<evidence type="ECO:0000313" key="8">
    <source>
        <dbReference type="EMBL" id="SBV92314.1"/>
    </source>
</evidence>
<evidence type="ECO:0000256" key="3">
    <source>
        <dbReference type="ARBA" id="ARBA00023015"/>
    </source>
</evidence>
<reference evidence="8" key="1">
    <citation type="submission" date="2016-04" db="EMBL/GenBank/DDBJ databases">
        <authorList>
            <person name="Evans L.H."/>
            <person name="Alamgir A."/>
            <person name="Owens N."/>
            <person name="Weber N.D."/>
            <person name="Virtaneva K."/>
            <person name="Barbian K."/>
            <person name="Babar A."/>
            <person name="Rosenke K."/>
        </authorList>
    </citation>
    <scope>NUCLEOTIDE SEQUENCE</scope>
    <source>
        <strain evidence="8">92-2</strain>
    </source>
</reference>
<feature type="domain" description="HTH dtxR-type" evidence="7">
    <location>
        <begin position="8"/>
        <end position="69"/>
    </location>
</feature>
<evidence type="ECO:0000256" key="4">
    <source>
        <dbReference type="ARBA" id="ARBA00023125"/>
    </source>
</evidence>
<dbReference type="InterPro" id="IPR050536">
    <property type="entry name" value="DtxR_MntR_Metal-Reg"/>
</dbReference>
<dbReference type="GO" id="GO:0046983">
    <property type="term" value="F:protein dimerization activity"/>
    <property type="evidence" value="ECO:0007669"/>
    <property type="project" value="InterPro"/>
</dbReference>
<dbReference type="SUPFAM" id="SSF46785">
    <property type="entry name" value="Winged helix' DNA-binding domain"/>
    <property type="match status" value="1"/>
</dbReference>
<evidence type="ECO:0000256" key="6">
    <source>
        <dbReference type="ARBA" id="ARBA00025185"/>
    </source>
</evidence>
<evidence type="ECO:0000256" key="1">
    <source>
        <dbReference type="ARBA" id="ARBA00007871"/>
    </source>
</evidence>
<proteinExistence type="inferred from homology"/>
<dbReference type="InterPro" id="IPR022687">
    <property type="entry name" value="HTH_DTXR"/>
</dbReference>
<comment type="similarity">
    <text evidence="1">Belongs to the DtxR/MntR family.</text>
</comment>
<dbReference type="PANTHER" id="PTHR33238:SF7">
    <property type="entry name" value="IRON-DEPENDENT TRANSCRIPTIONAL REGULATOR"/>
    <property type="match status" value="1"/>
</dbReference>
<evidence type="ECO:0000256" key="5">
    <source>
        <dbReference type="ARBA" id="ARBA00023163"/>
    </source>
</evidence>
<sequence>MPEDEKLLSPALENYLAIIFRQEFAAGACRPSDIADAAGVARPSVTNALRELAKRGYVTYAPYSLVNLTEKGLRAGQELAHRNMVLKDFFQNVLQLSEDRAASVACELEHVIPEDVMLRWRQFVLYMHHTQSEWEHWQQKTEALREEHATKQHAASPKAPPAIVHRKEFVKD</sequence>
<dbReference type="SUPFAM" id="SSF47979">
    <property type="entry name" value="Iron-dependent repressor protein, dimerization domain"/>
    <property type="match status" value="1"/>
</dbReference>
<dbReference type="EMBL" id="FLUP01000001">
    <property type="protein sequence ID" value="SBV92314.1"/>
    <property type="molecule type" value="Genomic_DNA"/>
</dbReference>
<dbReference type="GO" id="GO:0003677">
    <property type="term" value="F:DNA binding"/>
    <property type="evidence" value="ECO:0007669"/>
    <property type="project" value="UniProtKB-KW"/>
</dbReference>
<dbReference type="AlphaFoldDB" id="A0A212IYW9"/>
<protein>
    <recommendedName>
        <fullName evidence="2">Transcriptional regulator MntR</fullName>
    </recommendedName>
</protein>
<evidence type="ECO:0000256" key="2">
    <source>
        <dbReference type="ARBA" id="ARBA00022386"/>
    </source>
</evidence>
<keyword evidence="4" id="KW-0238">DNA-binding</keyword>
<dbReference type="GO" id="GO:0003700">
    <property type="term" value="F:DNA-binding transcription factor activity"/>
    <property type="evidence" value="ECO:0007669"/>
    <property type="project" value="InterPro"/>
</dbReference>
<comment type="function">
    <text evidence="6">In the presence of manganese, represses expression of mntH and mntS. Up-regulates expression of mntP.</text>
</comment>
<dbReference type="InterPro" id="IPR001367">
    <property type="entry name" value="Fe_dep_repressor"/>
</dbReference>
<dbReference type="PROSITE" id="PS50944">
    <property type="entry name" value="HTH_DTXR"/>
    <property type="match status" value="1"/>
</dbReference>